<proteinExistence type="inferred from homology"/>
<dbReference type="AlphaFoldDB" id="A0A6C0AXI1"/>
<dbReference type="InterPro" id="IPR041569">
    <property type="entry name" value="AAA_lid_3"/>
</dbReference>
<dbReference type="SUPFAM" id="SSF52540">
    <property type="entry name" value="P-loop containing nucleoside triphosphate hydrolases"/>
    <property type="match status" value="1"/>
</dbReference>
<keyword evidence="11 14" id="KW-1133">Transmembrane helix</keyword>
<organism evidence="16">
    <name type="scientific">viral metagenome</name>
    <dbReference type="NCBI Taxonomy" id="1070528"/>
    <lineage>
        <taxon>unclassified sequences</taxon>
        <taxon>metagenomes</taxon>
        <taxon>organismal metagenomes</taxon>
    </lineage>
</organism>
<dbReference type="SMART" id="SM00382">
    <property type="entry name" value="AAA"/>
    <property type="match status" value="1"/>
</dbReference>
<evidence type="ECO:0000256" key="14">
    <source>
        <dbReference type="SAM" id="Phobius"/>
    </source>
</evidence>
<accession>A0A6C0AXI1</accession>
<keyword evidence="8" id="KW-0378">Hydrolase</keyword>
<protein>
    <recommendedName>
        <fullName evidence="15">AAA+ ATPase domain-containing protein</fullName>
    </recommendedName>
</protein>
<feature type="domain" description="AAA+ ATPase" evidence="15">
    <location>
        <begin position="216"/>
        <end position="355"/>
    </location>
</feature>
<dbReference type="PANTHER" id="PTHR23076:SF113">
    <property type="entry name" value="ATP-DEPENDENT ZINC METALLOPROTEASE FTSH 1, CHLOROPLASTIC-RELATED"/>
    <property type="match status" value="1"/>
</dbReference>
<comment type="subcellular location">
    <subcellularLocation>
        <location evidence="2">Membrane</location>
    </subcellularLocation>
</comment>
<dbReference type="GO" id="GO:0009535">
    <property type="term" value="C:chloroplast thylakoid membrane"/>
    <property type="evidence" value="ECO:0007669"/>
    <property type="project" value="TreeGrafter"/>
</dbReference>
<dbReference type="InterPro" id="IPR003593">
    <property type="entry name" value="AAA+_ATPase"/>
</dbReference>
<keyword evidence="9" id="KW-0862">Zinc</keyword>
<dbReference type="CDD" id="cd19501">
    <property type="entry name" value="RecA-like_FtsH"/>
    <property type="match status" value="1"/>
</dbReference>
<keyword evidence="10" id="KW-0067">ATP-binding</keyword>
<dbReference type="InterPro" id="IPR000642">
    <property type="entry name" value="Peptidase_M41"/>
</dbReference>
<comment type="similarity">
    <text evidence="3">In the C-terminal section; belongs to the peptidase M41 family.</text>
</comment>
<keyword evidence="6" id="KW-0479">Metal-binding</keyword>
<dbReference type="GO" id="GO:0004176">
    <property type="term" value="F:ATP-dependent peptidase activity"/>
    <property type="evidence" value="ECO:0007669"/>
    <property type="project" value="InterPro"/>
</dbReference>
<evidence type="ECO:0000256" key="8">
    <source>
        <dbReference type="ARBA" id="ARBA00022801"/>
    </source>
</evidence>
<dbReference type="GO" id="GO:0046872">
    <property type="term" value="F:metal ion binding"/>
    <property type="evidence" value="ECO:0007669"/>
    <property type="project" value="UniProtKB-KW"/>
</dbReference>
<dbReference type="FunFam" id="1.10.8.60:FF:000001">
    <property type="entry name" value="ATP-dependent zinc metalloprotease FtsH"/>
    <property type="match status" value="1"/>
</dbReference>
<dbReference type="Gene3D" id="3.40.50.300">
    <property type="entry name" value="P-loop containing nucleotide triphosphate hydrolases"/>
    <property type="match status" value="1"/>
</dbReference>
<evidence type="ECO:0000256" key="11">
    <source>
        <dbReference type="ARBA" id="ARBA00022989"/>
    </source>
</evidence>
<dbReference type="PANTHER" id="PTHR23076">
    <property type="entry name" value="METALLOPROTEASE M41 FTSH"/>
    <property type="match status" value="1"/>
</dbReference>
<evidence type="ECO:0000256" key="5">
    <source>
        <dbReference type="ARBA" id="ARBA00022692"/>
    </source>
</evidence>
<reference evidence="16" key="1">
    <citation type="journal article" date="2020" name="Nature">
        <title>Giant virus diversity and host interactions through global metagenomics.</title>
        <authorList>
            <person name="Schulz F."/>
            <person name="Roux S."/>
            <person name="Paez-Espino D."/>
            <person name="Jungbluth S."/>
            <person name="Walsh D.A."/>
            <person name="Denef V.J."/>
            <person name="McMahon K.D."/>
            <person name="Konstantinidis K.T."/>
            <person name="Eloe-Fadrosh E.A."/>
            <person name="Kyrpides N.C."/>
            <person name="Woyke T."/>
        </authorList>
    </citation>
    <scope>NUCLEOTIDE SEQUENCE</scope>
    <source>
        <strain evidence="16">GVMAG-S-ERX556022-25</strain>
    </source>
</reference>
<dbReference type="GO" id="GO:0004222">
    <property type="term" value="F:metalloendopeptidase activity"/>
    <property type="evidence" value="ECO:0007669"/>
    <property type="project" value="InterPro"/>
</dbReference>
<keyword evidence="13 14" id="KW-0472">Membrane</keyword>
<evidence type="ECO:0000256" key="12">
    <source>
        <dbReference type="ARBA" id="ARBA00023049"/>
    </source>
</evidence>
<evidence type="ECO:0000256" key="1">
    <source>
        <dbReference type="ARBA" id="ARBA00001947"/>
    </source>
</evidence>
<dbReference type="InterPro" id="IPR003959">
    <property type="entry name" value="ATPase_AAA_core"/>
</dbReference>
<keyword evidence="4" id="KW-0645">Protease</keyword>
<dbReference type="InterPro" id="IPR003960">
    <property type="entry name" value="ATPase_AAA_CS"/>
</dbReference>
<dbReference type="Pfam" id="PF01434">
    <property type="entry name" value="Peptidase_M41"/>
    <property type="match status" value="2"/>
</dbReference>
<sequence>MKFILLTIYTLNVYAFQVKNAIVFSKPIINSVSMSSYKPTDLIKTVSKNGMGTEWTYNDFINNLNSHNIDAATITDTNNLVVIDKNYQEFILPENLHLLKGLPELTSNIINKLVDNHINFDIYSMANQGNFLSNIPFPIQFIFFYILGSYAFNFIARRNMMNNIPDMKKQSQILDSKDIEVTFDDVAGCDESKFELMEVVDFLKDPKKFESSGAKIPSGILLEGPPGTGKTLLARAVAGEAGVSFISASGSEFIEMFVGIGASRVRNLFEQANKNSPCVIFIDEIDAIGRQRGAGFNSGNDEREQTLNQILTNMDGFDKRSGIIVLGATNRVDILDSALTRPGRFDRKVIVPLPDKNGRKKIFKVHLKNKMFNSNIDLDEITELTSGFSGADIANLVNEAAILSVRYNKTVIDKKSMLDAFEKVTIGLPKVNDDRSSDIIELVAYHEAGHTVIAKLFDDVFDLRKITINANNNGAGGYTLFTPNERYSEFPTKKYLLSNLMVALGGRAAETLLYDRQDNFYKSKNYEDAKIFNNIDNLDITTGASNDLKQANSIARTYINLFGYNDTLGLYDSGDGSQPFLGRDLAMGGDKTSEYSKDKMDKEVERIINFAYDKTLNIIKQNINSLDKIANLLIEKISIDYNQLKNIDVNYL</sequence>
<dbReference type="GO" id="GO:0016887">
    <property type="term" value="F:ATP hydrolysis activity"/>
    <property type="evidence" value="ECO:0007669"/>
    <property type="project" value="InterPro"/>
</dbReference>
<dbReference type="PROSITE" id="PS00674">
    <property type="entry name" value="AAA"/>
    <property type="match status" value="1"/>
</dbReference>
<feature type="transmembrane region" description="Helical" evidence="14">
    <location>
        <begin position="137"/>
        <end position="156"/>
    </location>
</feature>
<dbReference type="Pfam" id="PF17862">
    <property type="entry name" value="AAA_lid_3"/>
    <property type="match status" value="1"/>
</dbReference>
<evidence type="ECO:0000259" key="15">
    <source>
        <dbReference type="SMART" id="SM00382"/>
    </source>
</evidence>
<evidence type="ECO:0000256" key="9">
    <source>
        <dbReference type="ARBA" id="ARBA00022833"/>
    </source>
</evidence>
<dbReference type="FunFam" id="3.40.50.300:FF:000001">
    <property type="entry name" value="ATP-dependent zinc metalloprotease FtsH"/>
    <property type="match status" value="1"/>
</dbReference>
<comment type="cofactor">
    <cofactor evidence="1">
        <name>Zn(2+)</name>
        <dbReference type="ChEBI" id="CHEBI:29105"/>
    </cofactor>
</comment>
<evidence type="ECO:0000313" key="16">
    <source>
        <dbReference type="EMBL" id="QHS84472.1"/>
    </source>
</evidence>
<evidence type="ECO:0000256" key="4">
    <source>
        <dbReference type="ARBA" id="ARBA00022670"/>
    </source>
</evidence>
<evidence type="ECO:0000256" key="13">
    <source>
        <dbReference type="ARBA" id="ARBA00023136"/>
    </source>
</evidence>
<dbReference type="Gene3D" id="1.10.8.60">
    <property type="match status" value="1"/>
</dbReference>
<dbReference type="HAMAP" id="MF_01458">
    <property type="entry name" value="FtsH"/>
    <property type="match status" value="1"/>
</dbReference>
<dbReference type="GO" id="GO:0005524">
    <property type="term" value="F:ATP binding"/>
    <property type="evidence" value="ECO:0007669"/>
    <property type="project" value="UniProtKB-KW"/>
</dbReference>
<evidence type="ECO:0000256" key="6">
    <source>
        <dbReference type="ARBA" id="ARBA00022723"/>
    </source>
</evidence>
<dbReference type="InterPro" id="IPR037219">
    <property type="entry name" value="Peptidase_M41-like"/>
</dbReference>
<dbReference type="GO" id="GO:0006508">
    <property type="term" value="P:proteolysis"/>
    <property type="evidence" value="ECO:0007669"/>
    <property type="project" value="UniProtKB-KW"/>
</dbReference>
<keyword evidence="12" id="KW-0482">Metalloprotease</keyword>
<evidence type="ECO:0000256" key="2">
    <source>
        <dbReference type="ARBA" id="ARBA00004370"/>
    </source>
</evidence>
<dbReference type="InterPro" id="IPR027417">
    <property type="entry name" value="P-loop_NTPase"/>
</dbReference>
<evidence type="ECO:0000256" key="3">
    <source>
        <dbReference type="ARBA" id="ARBA00010044"/>
    </source>
</evidence>
<name>A0A6C0AXI1_9ZZZZ</name>
<keyword evidence="7" id="KW-0547">Nucleotide-binding</keyword>
<dbReference type="InterPro" id="IPR005936">
    <property type="entry name" value="FtsH"/>
</dbReference>
<dbReference type="Pfam" id="PF00004">
    <property type="entry name" value="AAA"/>
    <property type="match status" value="1"/>
</dbReference>
<keyword evidence="5 14" id="KW-0812">Transmembrane</keyword>
<dbReference type="EMBL" id="MN738808">
    <property type="protein sequence ID" value="QHS84472.1"/>
    <property type="molecule type" value="Genomic_DNA"/>
</dbReference>
<dbReference type="NCBIfam" id="TIGR01241">
    <property type="entry name" value="FtsH_fam"/>
    <property type="match status" value="1"/>
</dbReference>
<dbReference type="SUPFAM" id="SSF140990">
    <property type="entry name" value="FtsH protease domain-like"/>
    <property type="match status" value="1"/>
</dbReference>
<dbReference type="Gene3D" id="1.20.58.760">
    <property type="entry name" value="Peptidase M41"/>
    <property type="match status" value="1"/>
</dbReference>
<evidence type="ECO:0000256" key="10">
    <source>
        <dbReference type="ARBA" id="ARBA00022840"/>
    </source>
</evidence>
<evidence type="ECO:0000256" key="7">
    <source>
        <dbReference type="ARBA" id="ARBA00022741"/>
    </source>
</evidence>